<dbReference type="AlphaFoldDB" id="A0A0D0DDI2"/>
<gene>
    <name evidence="1" type="ORF">PAXRUDRAFT_827108</name>
</gene>
<reference evidence="2" key="2">
    <citation type="submission" date="2015-01" db="EMBL/GenBank/DDBJ databases">
        <title>Evolutionary Origins and Diversification of the Mycorrhizal Mutualists.</title>
        <authorList>
            <consortium name="DOE Joint Genome Institute"/>
            <consortium name="Mycorrhizal Genomics Consortium"/>
            <person name="Kohler A."/>
            <person name="Kuo A."/>
            <person name="Nagy L.G."/>
            <person name="Floudas D."/>
            <person name="Copeland A."/>
            <person name="Barry K.W."/>
            <person name="Cichocki N."/>
            <person name="Veneault-Fourrey C."/>
            <person name="LaButti K."/>
            <person name="Lindquist E.A."/>
            <person name="Lipzen A."/>
            <person name="Lundell T."/>
            <person name="Morin E."/>
            <person name="Murat C."/>
            <person name="Riley R."/>
            <person name="Ohm R."/>
            <person name="Sun H."/>
            <person name="Tunlid A."/>
            <person name="Henrissat B."/>
            <person name="Grigoriev I.V."/>
            <person name="Hibbett D.S."/>
            <person name="Martin F."/>
        </authorList>
    </citation>
    <scope>NUCLEOTIDE SEQUENCE [LARGE SCALE GENOMIC DNA]</scope>
    <source>
        <strain evidence="2">Ve08.2h10</strain>
    </source>
</reference>
<evidence type="ECO:0000313" key="1">
    <source>
        <dbReference type="EMBL" id="KIK95347.1"/>
    </source>
</evidence>
<sequence>MEYNDFLISDVAMSCCQDKLDMPDRQHFAPSSSCDHDRPPGGSMGHIDSCSCAAIEKDDNTIMMVPGSGFHMLHPRGGKTVFPRMPA</sequence>
<organism evidence="1 2">
    <name type="scientific">Paxillus rubicundulus Ve08.2h10</name>
    <dbReference type="NCBI Taxonomy" id="930991"/>
    <lineage>
        <taxon>Eukaryota</taxon>
        <taxon>Fungi</taxon>
        <taxon>Dikarya</taxon>
        <taxon>Basidiomycota</taxon>
        <taxon>Agaricomycotina</taxon>
        <taxon>Agaricomycetes</taxon>
        <taxon>Agaricomycetidae</taxon>
        <taxon>Boletales</taxon>
        <taxon>Paxilineae</taxon>
        <taxon>Paxillaceae</taxon>
        <taxon>Paxillus</taxon>
    </lineage>
</organism>
<dbReference type="InParanoid" id="A0A0D0DDI2"/>
<evidence type="ECO:0000313" key="2">
    <source>
        <dbReference type="Proteomes" id="UP000054538"/>
    </source>
</evidence>
<name>A0A0D0DDI2_9AGAM</name>
<dbReference type="HOGENOM" id="CLU_2483999_0_0_1"/>
<protein>
    <submittedName>
        <fullName evidence="1">Uncharacterized protein</fullName>
    </submittedName>
</protein>
<reference evidence="1 2" key="1">
    <citation type="submission" date="2014-04" db="EMBL/GenBank/DDBJ databases">
        <authorList>
            <consortium name="DOE Joint Genome Institute"/>
            <person name="Kuo A."/>
            <person name="Kohler A."/>
            <person name="Jargeat P."/>
            <person name="Nagy L.G."/>
            <person name="Floudas D."/>
            <person name="Copeland A."/>
            <person name="Barry K.W."/>
            <person name="Cichocki N."/>
            <person name="Veneault-Fourrey C."/>
            <person name="LaButti K."/>
            <person name="Lindquist E.A."/>
            <person name="Lipzen A."/>
            <person name="Lundell T."/>
            <person name="Morin E."/>
            <person name="Murat C."/>
            <person name="Sun H."/>
            <person name="Tunlid A."/>
            <person name="Henrissat B."/>
            <person name="Grigoriev I.V."/>
            <person name="Hibbett D.S."/>
            <person name="Martin F."/>
            <person name="Nordberg H.P."/>
            <person name="Cantor M.N."/>
            <person name="Hua S.X."/>
        </authorList>
    </citation>
    <scope>NUCLEOTIDE SEQUENCE [LARGE SCALE GENOMIC DNA]</scope>
    <source>
        <strain evidence="1 2">Ve08.2h10</strain>
    </source>
</reference>
<accession>A0A0D0DDI2</accession>
<proteinExistence type="predicted"/>
<dbReference type="EMBL" id="KN825047">
    <property type="protein sequence ID" value="KIK95347.1"/>
    <property type="molecule type" value="Genomic_DNA"/>
</dbReference>
<dbReference type="Proteomes" id="UP000054538">
    <property type="component" value="Unassembled WGS sequence"/>
</dbReference>
<keyword evidence="2" id="KW-1185">Reference proteome</keyword>